<dbReference type="Proteomes" id="UP000186455">
    <property type="component" value="Unassembled WGS sequence"/>
</dbReference>
<organism evidence="2 3">
    <name type="scientific">Streptomyces uncialis</name>
    <dbReference type="NCBI Taxonomy" id="1048205"/>
    <lineage>
        <taxon>Bacteria</taxon>
        <taxon>Bacillati</taxon>
        <taxon>Actinomycetota</taxon>
        <taxon>Actinomycetes</taxon>
        <taxon>Kitasatosporales</taxon>
        <taxon>Streptomycetaceae</taxon>
        <taxon>Streptomyces</taxon>
    </lineage>
</organism>
<dbReference type="EMBL" id="LFBV01000003">
    <property type="protein sequence ID" value="OKH93899.1"/>
    <property type="molecule type" value="Genomic_DNA"/>
</dbReference>
<protein>
    <submittedName>
        <fullName evidence="2">Uncharacterized protein</fullName>
    </submittedName>
</protein>
<reference evidence="2 3" key="1">
    <citation type="submission" date="2015-06" db="EMBL/GenBank/DDBJ databases">
        <title>Cloning and characterization of the uncialamcin biosynthetic gene cluster.</title>
        <authorList>
            <person name="Yan X."/>
            <person name="Huang T."/>
            <person name="Ge H."/>
            <person name="Shen B."/>
        </authorList>
    </citation>
    <scope>NUCLEOTIDE SEQUENCE [LARGE SCALE GENOMIC DNA]</scope>
    <source>
        <strain evidence="2 3">DCA2648</strain>
    </source>
</reference>
<evidence type="ECO:0000313" key="2">
    <source>
        <dbReference type="EMBL" id="OKH93899.1"/>
    </source>
</evidence>
<name>A0A1Q4V814_9ACTN</name>
<dbReference type="GeneID" id="96797186"/>
<gene>
    <name evidence="2" type="ORF">AB852_14465</name>
</gene>
<evidence type="ECO:0000313" key="3">
    <source>
        <dbReference type="Proteomes" id="UP000186455"/>
    </source>
</evidence>
<keyword evidence="1" id="KW-0812">Transmembrane</keyword>
<dbReference type="RefSeq" id="WP_073788146.1">
    <property type="nucleotide sequence ID" value="NZ_CP109290.1"/>
</dbReference>
<accession>A0A1Q4V814</accession>
<feature type="transmembrane region" description="Helical" evidence="1">
    <location>
        <begin position="9"/>
        <end position="27"/>
    </location>
</feature>
<evidence type="ECO:0000256" key="1">
    <source>
        <dbReference type="SAM" id="Phobius"/>
    </source>
</evidence>
<proteinExistence type="predicted"/>
<keyword evidence="3" id="KW-1185">Reference proteome</keyword>
<sequence>MSRGPSRGAVRHAALALILIGVAWHFWRGSPAGLVLAATVLAAHGVAAALGYWWLRRRLR</sequence>
<keyword evidence="1" id="KW-1133">Transmembrane helix</keyword>
<dbReference type="AlphaFoldDB" id="A0A1Q4V814"/>
<feature type="transmembrane region" description="Helical" evidence="1">
    <location>
        <begin position="33"/>
        <end position="55"/>
    </location>
</feature>
<comment type="caution">
    <text evidence="2">The sequence shown here is derived from an EMBL/GenBank/DDBJ whole genome shotgun (WGS) entry which is preliminary data.</text>
</comment>
<dbReference type="STRING" id="1048205.AB852_14465"/>
<keyword evidence="1" id="KW-0472">Membrane</keyword>